<protein>
    <submittedName>
        <fullName evidence="1">Uncharacterized protein</fullName>
    </submittedName>
</protein>
<sequence length="69" mass="8071">MKRQPSKNDPAPNKLCVGCRRSCKQPSFALITSCPRYYPLRKKQTVVKEWKQQELFSDDPQSDSRRTGR</sequence>
<dbReference type="RefSeq" id="WP_305731954.1">
    <property type="nucleotide sequence ID" value="NZ_OW150024.1"/>
</dbReference>
<evidence type="ECO:0000313" key="1">
    <source>
        <dbReference type="EMBL" id="CAH2031113.1"/>
    </source>
</evidence>
<proteinExistence type="predicted"/>
<accession>A0ABM9D8Q9</accession>
<gene>
    <name evidence="1" type="ORF">GEAMG1_1283</name>
</gene>
<reference evidence="1 2" key="1">
    <citation type="submission" date="2022-03" db="EMBL/GenBank/DDBJ databases">
        <authorList>
            <person name="Koch H."/>
        </authorList>
    </citation>
    <scope>NUCLEOTIDE SEQUENCE [LARGE SCALE GENOMIC DNA]</scope>
    <source>
        <strain evidence="1 2">G1</strain>
    </source>
</reference>
<name>A0ABM9D8Q9_9BACT</name>
<organism evidence="1 2">
    <name type="scientific">Trichlorobacter ammonificans</name>
    <dbReference type="NCBI Taxonomy" id="2916410"/>
    <lineage>
        <taxon>Bacteria</taxon>
        <taxon>Pseudomonadati</taxon>
        <taxon>Thermodesulfobacteriota</taxon>
        <taxon>Desulfuromonadia</taxon>
        <taxon>Geobacterales</taxon>
        <taxon>Geobacteraceae</taxon>
        <taxon>Trichlorobacter</taxon>
    </lineage>
</organism>
<dbReference type="Proteomes" id="UP001295463">
    <property type="component" value="Chromosome"/>
</dbReference>
<evidence type="ECO:0000313" key="2">
    <source>
        <dbReference type="Proteomes" id="UP001295463"/>
    </source>
</evidence>
<dbReference type="EMBL" id="OW150024">
    <property type="protein sequence ID" value="CAH2031113.1"/>
    <property type="molecule type" value="Genomic_DNA"/>
</dbReference>
<keyword evidence="2" id="KW-1185">Reference proteome</keyword>